<dbReference type="Pfam" id="PF05193">
    <property type="entry name" value="Peptidase_M16_C"/>
    <property type="match status" value="1"/>
</dbReference>
<evidence type="ECO:0000313" key="3">
    <source>
        <dbReference type="EMBL" id="KGF57237.1"/>
    </source>
</evidence>
<protein>
    <recommendedName>
        <fullName evidence="2">Peptidase M16 C-terminal domain-containing protein</fullName>
    </recommendedName>
</protein>
<dbReference type="PATRIC" id="fig|742738.3.peg.354"/>
<dbReference type="InterPro" id="IPR011249">
    <property type="entry name" value="Metalloenz_LuxS/M16"/>
</dbReference>
<dbReference type="GO" id="GO:0046872">
    <property type="term" value="F:metal ion binding"/>
    <property type="evidence" value="ECO:0007669"/>
    <property type="project" value="InterPro"/>
</dbReference>
<dbReference type="EMBL" id="ADLO01000010">
    <property type="protein sequence ID" value="KGF57237.1"/>
    <property type="molecule type" value="Genomic_DNA"/>
</dbReference>
<dbReference type="PANTHER" id="PTHR11851">
    <property type="entry name" value="METALLOPROTEASE"/>
    <property type="match status" value="1"/>
</dbReference>
<reference evidence="3 4" key="1">
    <citation type="submission" date="2011-08" db="EMBL/GenBank/DDBJ databases">
        <title>The Genome Sequence of Clostridium orbiscindens 1_3_50AFAA.</title>
        <authorList>
            <consortium name="The Broad Institute Genome Sequencing Platform"/>
            <person name="Earl A."/>
            <person name="Ward D."/>
            <person name="Feldgarden M."/>
            <person name="Gevers D."/>
            <person name="Daigneault M."/>
            <person name="Strauss J."/>
            <person name="Allen-Vercoe E."/>
            <person name="Young S.K."/>
            <person name="Zeng Q."/>
            <person name="Gargeya S."/>
            <person name="Fitzgerald M."/>
            <person name="Haas B."/>
            <person name="Abouelleil A."/>
            <person name="Alvarado L."/>
            <person name="Arachchi H.M."/>
            <person name="Berlin A."/>
            <person name="Brown A."/>
            <person name="Chapman S.B."/>
            <person name="Chen Z."/>
            <person name="Dunbar C."/>
            <person name="Freedman E."/>
            <person name="Gearin G."/>
            <person name="Gellesch M."/>
            <person name="Goldberg J."/>
            <person name="Griggs A."/>
            <person name="Gujja S."/>
            <person name="Heiman D."/>
            <person name="Howarth C."/>
            <person name="Larson L."/>
            <person name="Lui A."/>
            <person name="MacDonald P.J.P."/>
            <person name="Montmayeur A."/>
            <person name="Murphy C."/>
            <person name="Neiman D."/>
            <person name="Pearson M."/>
            <person name="Priest M."/>
            <person name="Roberts A."/>
            <person name="Saif S."/>
            <person name="Shea T."/>
            <person name="Shenoy N."/>
            <person name="Sisk P."/>
            <person name="Stolte C."/>
            <person name="Sykes S."/>
            <person name="Wortman J."/>
            <person name="Nusbaum C."/>
            <person name="Birren B."/>
        </authorList>
    </citation>
    <scope>NUCLEOTIDE SEQUENCE [LARGE SCALE GENOMIC DNA]</scope>
    <source>
        <strain evidence="3 4">1_3_50AFAA</strain>
    </source>
</reference>
<dbReference type="HOGENOM" id="CLU_132531_0_0_9"/>
<proteinExistence type="inferred from homology"/>
<gene>
    <name evidence="3" type="ORF">HMPREF9460_00335</name>
</gene>
<accession>A0A096CR20</accession>
<organism evidence="3 4">
    <name type="scientific">Flavonifractor plautii 1_3_50AFAA</name>
    <dbReference type="NCBI Taxonomy" id="742738"/>
    <lineage>
        <taxon>Bacteria</taxon>
        <taxon>Bacillati</taxon>
        <taxon>Bacillota</taxon>
        <taxon>Clostridia</taxon>
        <taxon>Eubacteriales</taxon>
        <taxon>Oscillospiraceae</taxon>
        <taxon>Flavonifractor</taxon>
    </lineage>
</organism>
<comment type="caution">
    <text evidence="3">The sequence shown here is derived from an EMBL/GenBank/DDBJ whole genome shotgun (WGS) entry which is preliminary data.</text>
</comment>
<dbReference type="PANTHER" id="PTHR11851:SF49">
    <property type="entry name" value="MITOCHONDRIAL-PROCESSING PEPTIDASE SUBUNIT ALPHA"/>
    <property type="match status" value="1"/>
</dbReference>
<comment type="similarity">
    <text evidence="1">Belongs to the peptidase M16 family.</text>
</comment>
<evidence type="ECO:0000256" key="1">
    <source>
        <dbReference type="ARBA" id="ARBA00007261"/>
    </source>
</evidence>
<dbReference type="SUPFAM" id="SSF63411">
    <property type="entry name" value="LuxS/MPP-like metallohydrolase"/>
    <property type="match status" value="1"/>
</dbReference>
<dbReference type="eggNOG" id="COG0612">
    <property type="taxonomic scope" value="Bacteria"/>
</dbReference>
<dbReference type="InterPro" id="IPR050361">
    <property type="entry name" value="MPP/UQCRC_Complex"/>
</dbReference>
<dbReference type="Gene3D" id="3.30.830.10">
    <property type="entry name" value="Metalloenzyme, LuxS/M16 peptidase-like"/>
    <property type="match status" value="1"/>
</dbReference>
<dbReference type="InterPro" id="IPR007863">
    <property type="entry name" value="Peptidase_M16_C"/>
</dbReference>
<dbReference type="Proteomes" id="UP000029585">
    <property type="component" value="Unassembled WGS sequence"/>
</dbReference>
<sequence>MEETGEPSPPFAIVLSNLWIAYGFIQTVLERRPGDVHRLVRVVIEFQQVREQKGLCYSIYSYGTCHDNTGYFGVYTALGRETEGQALDTILAVIREPTEHGVTQAELDRAREQSKANVLMGLESAQSHMSSLGRGEVLDEDAIIAARPALWGGRLFCSHPAFPWGKVPRRGG</sequence>
<evidence type="ECO:0000313" key="4">
    <source>
        <dbReference type="Proteomes" id="UP000029585"/>
    </source>
</evidence>
<feature type="domain" description="Peptidase M16 C-terminal" evidence="2">
    <location>
        <begin position="46"/>
        <end position="113"/>
    </location>
</feature>
<name>A0A096CR20_FLAPL</name>
<dbReference type="AlphaFoldDB" id="A0A096CR20"/>
<keyword evidence="4" id="KW-1185">Reference proteome</keyword>
<evidence type="ECO:0000259" key="2">
    <source>
        <dbReference type="Pfam" id="PF05193"/>
    </source>
</evidence>